<organism evidence="1 2">
    <name type="scientific">Trichloromonas acetexigens</name>
    <dbReference type="NCBI Taxonomy" id="38815"/>
    <lineage>
        <taxon>Bacteria</taxon>
        <taxon>Pseudomonadati</taxon>
        <taxon>Thermodesulfobacteriota</taxon>
        <taxon>Desulfuromonadia</taxon>
        <taxon>Desulfuromonadales</taxon>
        <taxon>Trichloromonadaceae</taxon>
        <taxon>Trichloromonas</taxon>
    </lineage>
</organism>
<evidence type="ECO:0000313" key="1">
    <source>
        <dbReference type="EMBL" id="TRO81143.1"/>
    </source>
</evidence>
<name>A0A550JD69_9BACT</name>
<evidence type="ECO:0008006" key="3">
    <source>
        <dbReference type="Google" id="ProtNLM"/>
    </source>
</evidence>
<comment type="caution">
    <text evidence="1">The sequence shown here is derived from an EMBL/GenBank/DDBJ whole genome shotgun (WGS) entry which is preliminary data.</text>
</comment>
<proteinExistence type="predicted"/>
<dbReference type="AlphaFoldDB" id="A0A550JD69"/>
<gene>
    <name evidence="1" type="ORF">FL622_09550</name>
</gene>
<reference evidence="1 2" key="1">
    <citation type="submission" date="2019-07" db="EMBL/GenBank/DDBJ databases">
        <title>Insights of Desulfuromonas acetexigens electromicrobiology.</title>
        <authorList>
            <person name="Katuri K."/>
            <person name="Sapireddy V."/>
            <person name="Shaw D.R."/>
            <person name="Saikaly P."/>
        </authorList>
    </citation>
    <scope>NUCLEOTIDE SEQUENCE [LARGE SCALE GENOMIC DNA]</scope>
    <source>
        <strain evidence="1 2">2873</strain>
    </source>
</reference>
<evidence type="ECO:0000313" key="2">
    <source>
        <dbReference type="Proteomes" id="UP000317155"/>
    </source>
</evidence>
<dbReference type="EMBL" id="VJVV01000006">
    <property type="protein sequence ID" value="TRO81143.1"/>
    <property type="molecule type" value="Genomic_DNA"/>
</dbReference>
<sequence>MKCGFCGREIPADHVQQSCGMCKGGCRKIHCPYCGHENPATPAYLRRLAEKKEAKSQTHQEDDHS</sequence>
<accession>A0A550JD69</accession>
<dbReference type="Proteomes" id="UP000317155">
    <property type="component" value="Unassembled WGS sequence"/>
</dbReference>
<keyword evidence="2" id="KW-1185">Reference proteome</keyword>
<dbReference type="OrthoDB" id="1955080at2"/>
<protein>
    <recommendedName>
        <fullName evidence="3">DNA helicase PriA</fullName>
    </recommendedName>
</protein>